<name>A0A438KCH5_VITVI</name>
<dbReference type="Proteomes" id="UP000288805">
    <property type="component" value="Unassembled WGS sequence"/>
</dbReference>
<accession>A0A438KCH5</accession>
<organism evidence="1 2">
    <name type="scientific">Vitis vinifera</name>
    <name type="common">Grape</name>
    <dbReference type="NCBI Taxonomy" id="29760"/>
    <lineage>
        <taxon>Eukaryota</taxon>
        <taxon>Viridiplantae</taxon>
        <taxon>Streptophyta</taxon>
        <taxon>Embryophyta</taxon>
        <taxon>Tracheophyta</taxon>
        <taxon>Spermatophyta</taxon>
        <taxon>Magnoliopsida</taxon>
        <taxon>eudicotyledons</taxon>
        <taxon>Gunneridae</taxon>
        <taxon>Pentapetalae</taxon>
        <taxon>rosids</taxon>
        <taxon>Vitales</taxon>
        <taxon>Vitaceae</taxon>
        <taxon>Viteae</taxon>
        <taxon>Vitis</taxon>
    </lineage>
</organism>
<dbReference type="AlphaFoldDB" id="A0A438KCH5"/>
<comment type="caution">
    <text evidence="1">The sequence shown here is derived from an EMBL/GenBank/DDBJ whole genome shotgun (WGS) entry which is preliminary data.</text>
</comment>
<reference evidence="1 2" key="1">
    <citation type="journal article" date="2018" name="PLoS Genet.">
        <title>Population sequencing reveals clonal diversity and ancestral inbreeding in the grapevine cultivar Chardonnay.</title>
        <authorList>
            <person name="Roach M.J."/>
            <person name="Johnson D.L."/>
            <person name="Bohlmann J."/>
            <person name="van Vuuren H.J."/>
            <person name="Jones S.J."/>
            <person name="Pretorius I.S."/>
            <person name="Schmidt S.A."/>
            <person name="Borneman A.R."/>
        </authorList>
    </citation>
    <scope>NUCLEOTIDE SEQUENCE [LARGE SCALE GENOMIC DNA]</scope>
    <source>
        <strain evidence="2">cv. Chardonnay</strain>
        <tissue evidence="1">Leaf</tissue>
    </source>
</reference>
<evidence type="ECO:0000313" key="2">
    <source>
        <dbReference type="Proteomes" id="UP000288805"/>
    </source>
</evidence>
<sequence length="156" mass="16955">MSILKTHRFGGLSLSLWISNYAVNSIITDVSSHPLNGFLSSFFSAASPLSPFPLSLASHFYKFKSPTVSAQNPRTALFSLFETALPLPAKPSSQFRKKSADSEQDEKLRSLRELFSKPGIGIDAYIIPSQERPPGSVHVFSVVCFAGSVVLMAISC</sequence>
<evidence type="ECO:0000313" key="1">
    <source>
        <dbReference type="EMBL" id="RVX18911.1"/>
    </source>
</evidence>
<gene>
    <name evidence="1" type="ORF">CK203_007150</name>
</gene>
<proteinExistence type="predicted"/>
<dbReference type="EMBL" id="QGNW01000010">
    <property type="protein sequence ID" value="RVX18911.1"/>
    <property type="molecule type" value="Genomic_DNA"/>
</dbReference>
<protein>
    <submittedName>
        <fullName evidence="1">Uncharacterized protein</fullName>
    </submittedName>
</protein>